<dbReference type="Gene3D" id="1.10.600.10">
    <property type="entry name" value="Farnesyl Diphosphate Synthase"/>
    <property type="match status" value="1"/>
</dbReference>
<dbReference type="SFLD" id="SFLDS00005">
    <property type="entry name" value="Isoprenoid_Synthase_Type_I"/>
    <property type="match status" value="1"/>
</dbReference>
<dbReference type="GO" id="GO:0008299">
    <property type="term" value="P:isoprenoid biosynthetic process"/>
    <property type="evidence" value="ECO:0007669"/>
    <property type="project" value="UniProtKB-ARBA"/>
</dbReference>
<dbReference type="SUPFAM" id="SSF48576">
    <property type="entry name" value="Terpenoid synthases"/>
    <property type="match status" value="1"/>
</dbReference>
<evidence type="ECO:0000256" key="6">
    <source>
        <dbReference type="RuleBase" id="RU366034"/>
    </source>
</evidence>
<keyword evidence="3 6" id="KW-0479">Metal-binding</keyword>
<dbReference type="GO" id="GO:0010333">
    <property type="term" value="F:terpene synthase activity"/>
    <property type="evidence" value="ECO:0007669"/>
    <property type="project" value="InterPro"/>
</dbReference>
<evidence type="ECO:0000256" key="2">
    <source>
        <dbReference type="ARBA" id="ARBA00006333"/>
    </source>
</evidence>
<sequence length="337" mass="38272">MSSPTFILPDFFANCPYQARLNPLTDVVTKTAQEWILTEANYDDDQRARFLKVCGGILAGYCYPNADSFHLQICGDWLDWVFVLDDWTDGYTDTQVQSTVNSIKRCLRDPHSHQDNTPICLLAKDLFGRFFKTAGPRCAKRFIRTMDLYVDGVFEESAVREHGALDLEGYIALRRETSGVRPCLVLIESAAGIDLPDEVIEHPVIRSMEDATNDWVSWTNDIFSYNKEQAAGDPHNLIAVLMRDRNLELQPAVDLAGQLCFDCIAKFEADREVLPSWGAEVDCLVDIYIQGLQDWIIGSLHWSFACQRYFGSKGEEIKQHRVVNLQSREARSVRATC</sequence>
<name>A0AAW0GBZ3_9APHY</name>
<proteinExistence type="inferred from homology"/>
<gene>
    <name evidence="7" type="ORF">QCA50_005993</name>
</gene>
<reference evidence="7 8" key="1">
    <citation type="submission" date="2022-09" db="EMBL/GenBank/DDBJ databases">
        <authorList>
            <person name="Palmer J.M."/>
        </authorList>
    </citation>
    <scope>NUCLEOTIDE SEQUENCE [LARGE SCALE GENOMIC DNA]</scope>
    <source>
        <strain evidence="7 8">DSM 7382</strain>
    </source>
</reference>
<comment type="cofactor">
    <cofactor evidence="1 6">
        <name>Mg(2+)</name>
        <dbReference type="ChEBI" id="CHEBI:18420"/>
    </cofactor>
</comment>
<evidence type="ECO:0000256" key="3">
    <source>
        <dbReference type="ARBA" id="ARBA00022723"/>
    </source>
</evidence>
<evidence type="ECO:0000313" key="7">
    <source>
        <dbReference type="EMBL" id="KAK7690891.1"/>
    </source>
</evidence>
<accession>A0AAW0GBZ3</accession>
<dbReference type="PANTHER" id="PTHR35201">
    <property type="entry name" value="TERPENE SYNTHASE"/>
    <property type="match status" value="1"/>
</dbReference>
<dbReference type="InterPro" id="IPR008949">
    <property type="entry name" value="Isoprenoid_synthase_dom_sf"/>
</dbReference>
<dbReference type="PANTHER" id="PTHR35201:SF4">
    <property type="entry name" value="BETA-PINACENE SYNTHASE-RELATED"/>
    <property type="match status" value="1"/>
</dbReference>
<dbReference type="EMBL" id="JASBNA010000006">
    <property type="protein sequence ID" value="KAK7690891.1"/>
    <property type="molecule type" value="Genomic_DNA"/>
</dbReference>
<organism evidence="7 8">
    <name type="scientific">Cerrena zonata</name>
    <dbReference type="NCBI Taxonomy" id="2478898"/>
    <lineage>
        <taxon>Eukaryota</taxon>
        <taxon>Fungi</taxon>
        <taxon>Dikarya</taxon>
        <taxon>Basidiomycota</taxon>
        <taxon>Agaricomycotina</taxon>
        <taxon>Agaricomycetes</taxon>
        <taxon>Polyporales</taxon>
        <taxon>Cerrenaceae</taxon>
        <taxon>Cerrena</taxon>
    </lineage>
</organism>
<keyword evidence="5 6" id="KW-0456">Lyase</keyword>
<dbReference type="GO" id="GO:0046872">
    <property type="term" value="F:metal ion binding"/>
    <property type="evidence" value="ECO:0007669"/>
    <property type="project" value="UniProtKB-KW"/>
</dbReference>
<dbReference type="Proteomes" id="UP001385951">
    <property type="component" value="Unassembled WGS sequence"/>
</dbReference>
<dbReference type="InterPro" id="IPR034686">
    <property type="entry name" value="Terpene_cyclase-like_2"/>
</dbReference>
<dbReference type="EC" id="4.2.3.-" evidence="6"/>
<keyword evidence="4 6" id="KW-0460">Magnesium</keyword>
<comment type="similarity">
    <text evidence="2 6">Belongs to the terpene synthase family.</text>
</comment>
<comment type="caution">
    <text evidence="7">The sequence shown here is derived from an EMBL/GenBank/DDBJ whole genome shotgun (WGS) entry which is preliminary data.</text>
</comment>
<evidence type="ECO:0000313" key="8">
    <source>
        <dbReference type="Proteomes" id="UP001385951"/>
    </source>
</evidence>
<evidence type="ECO:0000256" key="5">
    <source>
        <dbReference type="ARBA" id="ARBA00023239"/>
    </source>
</evidence>
<dbReference type="Pfam" id="PF19086">
    <property type="entry name" value="Terpene_syn_C_2"/>
    <property type="match status" value="1"/>
</dbReference>
<evidence type="ECO:0000256" key="1">
    <source>
        <dbReference type="ARBA" id="ARBA00001946"/>
    </source>
</evidence>
<dbReference type="AlphaFoldDB" id="A0AAW0GBZ3"/>
<keyword evidence="8" id="KW-1185">Reference proteome</keyword>
<dbReference type="SFLD" id="SFLDG01020">
    <property type="entry name" value="Terpene_Cyclase_Like_2"/>
    <property type="match status" value="1"/>
</dbReference>
<evidence type="ECO:0000256" key="4">
    <source>
        <dbReference type="ARBA" id="ARBA00022842"/>
    </source>
</evidence>
<protein>
    <recommendedName>
        <fullName evidence="6">Terpene synthase</fullName>
        <ecNumber evidence="6">4.2.3.-</ecNumber>
    </recommendedName>
</protein>